<organism evidence="11 12">
    <name type="scientific">Rhizopus delemar (strain RA 99-880 / ATCC MYA-4621 / FGSC 9543 / NRRL 43880)</name>
    <name type="common">Mucormycosis agent</name>
    <name type="synonym">Rhizopus arrhizus var. delemar</name>
    <dbReference type="NCBI Taxonomy" id="246409"/>
    <lineage>
        <taxon>Eukaryota</taxon>
        <taxon>Fungi</taxon>
        <taxon>Fungi incertae sedis</taxon>
        <taxon>Mucoromycota</taxon>
        <taxon>Mucoromycotina</taxon>
        <taxon>Mucoromycetes</taxon>
        <taxon>Mucorales</taxon>
        <taxon>Mucorineae</taxon>
        <taxon>Rhizopodaceae</taxon>
        <taxon>Rhizopus</taxon>
    </lineage>
</organism>
<feature type="transmembrane region" description="Helical" evidence="10">
    <location>
        <begin position="265"/>
        <end position="285"/>
    </location>
</feature>
<keyword evidence="12" id="KW-1185">Reference proteome</keyword>
<reference evidence="11 12" key="1">
    <citation type="journal article" date="2009" name="PLoS Genet.">
        <title>Genomic analysis of the basal lineage fungus Rhizopus oryzae reveals a whole-genome duplication.</title>
        <authorList>
            <person name="Ma L.-J."/>
            <person name="Ibrahim A.S."/>
            <person name="Skory C."/>
            <person name="Grabherr M.G."/>
            <person name="Burger G."/>
            <person name="Butler M."/>
            <person name="Elias M."/>
            <person name="Idnurm A."/>
            <person name="Lang B.F."/>
            <person name="Sone T."/>
            <person name="Abe A."/>
            <person name="Calvo S.E."/>
            <person name="Corrochano L.M."/>
            <person name="Engels R."/>
            <person name="Fu J."/>
            <person name="Hansberg W."/>
            <person name="Kim J.-M."/>
            <person name="Kodira C.D."/>
            <person name="Koehrsen M.J."/>
            <person name="Liu B."/>
            <person name="Miranda-Saavedra D."/>
            <person name="O'Leary S."/>
            <person name="Ortiz-Castellanos L."/>
            <person name="Poulter R."/>
            <person name="Rodriguez-Romero J."/>
            <person name="Ruiz-Herrera J."/>
            <person name="Shen Y.-Q."/>
            <person name="Zeng Q."/>
            <person name="Galagan J."/>
            <person name="Birren B.W."/>
            <person name="Cuomo C.A."/>
            <person name="Wickes B.L."/>
        </authorList>
    </citation>
    <scope>NUCLEOTIDE SEQUENCE [LARGE SCALE GENOMIC DNA]</scope>
    <source>
        <strain evidence="12">RA 99-880 / ATCC MYA-4621 / FGSC 9543 / NRRL 43880</strain>
    </source>
</reference>
<comment type="similarity">
    <text evidence="3 10">Belongs to the RFT1 family.</text>
</comment>
<dbReference type="InterPro" id="IPR007594">
    <property type="entry name" value="RFT1"/>
</dbReference>
<evidence type="ECO:0000256" key="8">
    <source>
        <dbReference type="ARBA" id="ARBA00044793"/>
    </source>
</evidence>
<dbReference type="GO" id="GO:0006488">
    <property type="term" value="P:dolichol-linked oligosaccharide biosynthetic process"/>
    <property type="evidence" value="ECO:0007669"/>
    <property type="project" value="InterPro"/>
</dbReference>
<dbReference type="FunCoup" id="I1CA09">
    <property type="interactions" value="369"/>
</dbReference>
<dbReference type="STRING" id="246409.I1CA09"/>
<evidence type="ECO:0000256" key="7">
    <source>
        <dbReference type="ARBA" id="ARBA00023136"/>
    </source>
</evidence>
<comment type="subcellular location">
    <subcellularLocation>
        <location evidence="1 10">Endoplasmic reticulum membrane</location>
        <topology evidence="1 10">Multi-pass membrane protein</topology>
    </subcellularLocation>
</comment>
<evidence type="ECO:0000256" key="1">
    <source>
        <dbReference type="ARBA" id="ARBA00004477"/>
    </source>
</evidence>
<accession>I1CA09</accession>
<keyword evidence="5 10" id="KW-0256">Endoplasmic reticulum</keyword>
<dbReference type="Pfam" id="PF04506">
    <property type="entry name" value="Rft-1"/>
    <property type="match status" value="2"/>
</dbReference>
<feature type="transmembrane region" description="Helical" evidence="10">
    <location>
        <begin position="21"/>
        <end position="38"/>
    </location>
</feature>
<keyword evidence="4 10" id="KW-0812">Transmembrane</keyword>
<dbReference type="VEuPathDB" id="FungiDB:RO3G_09999"/>
<feature type="transmembrane region" description="Helical" evidence="10">
    <location>
        <begin position="324"/>
        <end position="344"/>
    </location>
</feature>
<dbReference type="InParanoid" id="I1CA09"/>
<sequence length="374" mass="42126">MSEKSKIEDKEDLLSSTAKGASYLIMLQFISRMLTFSLNQIVLRHTSPDAFGIASVNLELLASTILFISREGFRAVLTRSTKNQQQIINLAYIPTCLGLATTTLCCGYYLSTITSNNESAIYPYYSTSVILYGLASFLELSVEPLFIIALNKIKIKDTSEKSEYWFEKTLLHLGITMTKQSLLKHVLTEGDKMLISVLSTDSDKGVYGFVVNYVDLLAGSTWSKSDAPTVLAVYCMYVPFMGVNGITEGFVQAVATKQDLNRLNYFMVFFSACFIVSGFIFMYWFNLGAVGLILANMVNLSIRVVYSWHYICTYFNRSRNISSWFPHPATMLAFSISWFITNWSDKNIGWYSLKQKLVHVCVGVICFVFVSGIM</sequence>
<comment type="pathway">
    <text evidence="2">Protein modification; protein glycosylation.</text>
</comment>
<dbReference type="PANTHER" id="PTHR13117">
    <property type="entry name" value="ENDOPLASMIC RETICULUM MULTISPAN TRANSMEMBRANE PROTEIN-RELATED"/>
    <property type="match status" value="1"/>
</dbReference>
<feature type="transmembrane region" description="Helical" evidence="10">
    <location>
        <begin position="291"/>
        <end position="312"/>
    </location>
</feature>
<dbReference type="RefSeq" id="XP_067520685.1">
    <property type="nucleotide sequence ID" value="XM_067664584.1"/>
</dbReference>
<keyword evidence="10" id="KW-0813">Transport</keyword>
<comment type="function">
    <text evidence="9 10">Intramembrane glycolipid transporter that operates in the biosynthetic pathway of dolichol-linked oligosaccharides, the glycan precursors employed in protein asparagine (N)-glycosylation. The sequential addition of sugars to dolichol pyrophosphate produces dolichol-linked oligosaccharides containing fourteen sugars, including two GlcNAcs, nine mannoses and three glucoses. Once assembled, the oligosaccharide is transferred from the lipid to nascent proteins by oligosaccharyltransferases. The assembly of dolichol-linked oligosaccharides begins on the cytosolic side of the endoplasmic reticulum membrane and finishes in its lumen. RFT1 could mediate the translocation of the cytosolically oriented intermediate DolPP-GlcNAc2Man5, produced by ALG11, into the ER lumen where dolichol-linked oligosaccharides assembly continues. However, the intramembrane lipid transporter activity could not be confirmed in vitro.</text>
</comment>
<keyword evidence="6 10" id="KW-1133">Transmembrane helix</keyword>
<evidence type="ECO:0000256" key="10">
    <source>
        <dbReference type="RuleBase" id="RU365067"/>
    </source>
</evidence>
<comment type="caution">
    <text evidence="10">Lacks conserved residue(s) required for the propagation of feature annotation.</text>
</comment>
<dbReference type="EMBL" id="CH476738">
    <property type="protein sequence ID" value="EIE85289.1"/>
    <property type="molecule type" value="Genomic_DNA"/>
</dbReference>
<evidence type="ECO:0000256" key="9">
    <source>
        <dbReference type="ARBA" id="ARBA00045912"/>
    </source>
</evidence>
<name>I1CA09_RHIO9</name>
<evidence type="ECO:0000256" key="2">
    <source>
        <dbReference type="ARBA" id="ARBA00004922"/>
    </source>
</evidence>
<feature type="transmembrane region" description="Helical" evidence="10">
    <location>
        <begin position="50"/>
        <end position="69"/>
    </location>
</feature>
<dbReference type="eggNOG" id="KOG2864">
    <property type="taxonomic scope" value="Eukaryota"/>
</dbReference>
<dbReference type="GeneID" id="93616965"/>
<protein>
    <recommendedName>
        <fullName evidence="8 10">Man(5)GlcNAc(2)-PP-dolichol translocation protein RFT1</fullName>
    </recommendedName>
</protein>
<evidence type="ECO:0000313" key="12">
    <source>
        <dbReference type="Proteomes" id="UP000009138"/>
    </source>
</evidence>
<dbReference type="OrthoDB" id="9979195at2759"/>
<dbReference type="AlphaFoldDB" id="I1CA09"/>
<dbReference type="GO" id="GO:0005789">
    <property type="term" value="C:endoplasmic reticulum membrane"/>
    <property type="evidence" value="ECO:0007669"/>
    <property type="project" value="UniProtKB-SubCell"/>
</dbReference>
<feature type="transmembrane region" description="Helical" evidence="10">
    <location>
        <begin position="90"/>
        <end position="110"/>
    </location>
</feature>
<evidence type="ECO:0000313" key="11">
    <source>
        <dbReference type="EMBL" id="EIE85289.1"/>
    </source>
</evidence>
<feature type="transmembrane region" description="Helical" evidence="10">
    <location>
        <begin position="356"/>
        <end position="373"/>
    </location>
</feature>
<dbReference type="PANTHER" id="PTHR13117:SF5">
    <property type="entry name" value="PROTEIN RFT1 HOMOLOG"/>
    <property type="match status" value="1"/>
</dbReference>
<proteinExistence type="inferred from homology"/>
<evidence type="ECO:0000256" key="5">
    <source>
        <dbReference type="ARBA" id="ARBA00022824"/>
    </source>
</evidence>
<keyword evidence="7 10" id="KW-0472">Membrane</keyword>
<gene>
    <name evidence="11" type="ORF">RO3G_09999</name>
</gene>
<dbReference type="GO" id="GO:0034203">
    <property type="term" value="P:glycolipid translocation"/>
    <property type="evidence" value="ECO:0007669"/>
    <property type="project" value="TreeGrafter"/>
</dbReference>
<evidence type="ECO:0000256" key="4">
    <source>
        <dbReference type="ARBA" id="ARBA00022692"/>
    </source>
</evidence>
<evidence type="ECO:0000256" key="3">
    <source>
        <dbReference type="ARBA" id="ARBA00010288"/>
    </source>
</evidence>
<evidence type="ECO:0000256" key="6">
    <source>
        <dbReference type="ARBA" id="ARBA00022989"/>
    </source>
</evidence>
<dbReference type="Proteomes" id="UP000009138">
    <property type="component" value="Unassembled WGS sequence"/>
</dbReference>
<feature type="transmembrane region" description="Helical" evidence="10">
    <location>
        <begin position="130"/>
        <end position="151"/>
    </location>
</feature>
<dbReference type="OMA" id="MAFRIVW"/>